<evidence type="ECO:0000256" key="2">
    <source>
        <dbReference type="ARBA" id="ARBA00012406"/>
    </source>
</evidence>
<reference evidence="12" key="2">
    <citation type="journal article" date="2023" name="Int. J. Mol. Sci.">
        <title>De Novo Assembly and Annotation of 11 Diverse Shrub Willow (Salix) Genomes Reveals Novel Gene Organization in Sex-Linked Regions.</title>
        <authorList>
            <person name="Hyden B."/>
            <person name="Feng K."/>
            <person name="Yates T.B."/>
            <person name="Jawdy S."/>
            <person name="Cereghino C."/>
            <person name="Smart L.B."/>
            <person name="Muchero W."/>
        </authorList>
    </citation>
    <scope>NUCLEOTIDE SEQUENCE</scope>
    <source>
        <tissue evidence="12">Shoot tip</tissue>
    </source>
</reference>
<evidence type="ECO:0000256" key="4">
    <source>
        <dbReference type="ARBA" id="ARBA00022679"/>
    </source>
</evidence>
<dbReference type="Proteomes" id="UP001141253">
    <property type="component" value="Chromosome 17"/>
</dbReference>
<dbReference type="EC" id="2.7.11.25" evidence="2"/>
<comment type="caution">
    <text evidence="12">The sequence shown here is derived from an EMBL/GenBank/DDBJ whole genome shotgun (WGS) entry which is preliminary data.</text>
</comment>
<dbReference type="PROSITE" id="PS50011">
    <property type="entry name" value="PROTEIN_KINASE_DOM"/>
    <property type="match status" value="1"/>
</dbReference>
<proteinExistence type="inferred from homology"/>
<keyword evidence="4" id="KW-0808">Transferase</keyword>
<evidence type="ECO:0000256" key="5">
    <source>
        <dbReference type="ARBA" id="ARBA00022741"/>
    </source>
</evidence>
<evidence type="ECO:0000256" key="6">
    <source>
        <dbReference type="ARBA" id="ARBA00022777"/>
    </source>
</evidence>
<dbReference type="Gene3D" id="3.30.200.20">
    <property type="entry name" value="Phosphorylase Kinase, domain 1"/>
    <property type="match status" value="1"/>
</dbReference>
<evidence type="ECO:0000256" key="10">
    <source>
        <dbReference type="PROSITE-ProRule" id="PRU10141"/>
    </source>
</evidence>
<evidence type="ECO:0000256" key="1">
    <source>
        <dbReference type="ARBA" id="ARBA00006529"/>
    </source>
</evidence>
<keyword evidence="7 10" id="KW-0067">ATP-binding</keyword>
<evidence type="ECO:0000256" key="9">
    <source>
        <dbReference type="ARBA" id="ARBA00048329"/>
    </source>
</evidence>
<keyword evidence="5 10" id="KW-0547">Nucleotide-binding</keyword>
<evidence type="ECO:0000256" key="7">
    <source>
        <dbReference type="ARBA" id="ARBA00022840"/>
    </source>
</evidence>
<comment type="catalytic activity">
    <reaction evidence="8">
        <text>L-threonyl-[protein] + ATP = O-phospho-L-threonyl-[protein] + ADP + H(+)</text>
        <dbReference type="Rhea" id="RHEA:46608"/>
        <dbReference type="Rhea" id="RHEA-COMP:11060"/>
        <dbReference type="Rhea" id="RHEA-COMP:11605"/>
        <dbReference type="ChEBI" id="CHEBI:15378"/>
        <dbReference type="ChEBI" id="CHEBI:30013"/>
        <dbReference type="ChEBI" id="CHEBI:30616"/>
        <dbReference type="ChEBI" id="CHEBI:61977"/>
        <dbReference type="ChEBI" id="CHEBI:456216"/>
        <dbReference type="EC" id="2.7.11.25"/>
    </reaction>
</comment>
<dbReference type="InterPro" id="IPR011009">
    <property type="entry name" value="Kinase-like_dom_sf"/>
</dbReference>
<evidence type="ECO:0000256" key="8">
    <source>
        <dbReference type="ARBA" id="ARBA00047559"/>
    </source>
</evidence>
<sequence>MPSSSTQAAVAPSCSFSDHVEAFARYVMRVVQALTPVVQAAAPPARYWAWLISQVIRSAENTARAILRILRCRSIQNAENTKITRRGRNITDWERGVLIGTGSFGSVYRGSNEDGSFFAAKGVSLNEHRHLCHLENEIAILKRLDHQNIIQYYGTEKDGEMLYIFLELVIHGTLEQAYKN</sequence>
<dbReference type="InterPro" id="IPR017441">
    <property type="entry name" value="Protein_kinase_ATP_BS"/>
</dbReference>
<name>A0ABQ9B5X4_9ROSI</name>
<gene>
    <name evidence="12" type="ORF">OIU77_002210</name>
</gene>
<comment type="similarity">
    <text evidence="1">Belongs to the protein kinase superfamily. STE Ser/Thr protein kinase family. MAP kinase kinase kinase subfamily.</text>
</comment>
<accession>A0ABQ9B5X4</accession>
<evidence type="ECO:0000259" key="11">
    <source>
        <dbReference type="PROSITE" id="PS50011"/>
    </source>
</evidence>
<reference evidence="12" key="1">
    <citation type="submission" date="2022-10" db="EMBL/GenBank/DDBJ databases">
        <authorList>
            <person name="Hyden B.L."/>
            <person name="Feng K."/>
            <person name="Yates T."/>
            <person name="Jawdy S."/>
            <person name="Smart L.B."/>
            <person name="Muchero W."/>
        </authorList>
    </citation>
    <scope>NUCLEOTIDE SEQUENCE</scope>
    <source>
        <tissue evidence="12">Shoot tip</tissue>
    </source>
</reference>
<dbReference type="PROSITE" id="PS00107">
    <property type="entry name" value="PROTEIN_KINASE_ATP"/>
    <property type="match status" value="1"/>
</dbReference>
<evidence type="ECO:0000313" key="13">
    <source>
        <dbReference type="Proteomes" id="UP001141253"/>
    </source>
</evidence>
<evidence type="ECO:0000256" key="3">
    <source>
        <dbReference type="ARBA" id="ARBA00022527"/>
    </source>
</evidence>
<comment type="catalytic activity">
    <reaction evidence="9">
        <text>L-seryl-[protein] + ATP = O-phospho-L-seryl-[protein] + ADP + H(+)</text>
        <dbReference type="Rhea" id="RHEA:17989"/>
        <dbReference type="Rhea" id="RHEA-COMP:9863"/>
        <dbReference type="Rhea" id="RHEA-COMP:11604"/>
        <dbReference type="ChEBI" id="CHEBI:15378"/>
        <dbReference type="ChEBI" id="CHEBI:29999"/>
        <dbReference type="ChEBI" id="CHEBI:30616"/>
        <dbReference type="ChEBI" id="CHEBI:83421"/>
        <dbReference type="ChEBI" id="CHEBI:456216"/>
        <dbReference type="EC" id="2.7.11.25"/>
    </reaction>
</comment>
<dbReference type="SUPFAM" id="SSF56112">
    <property type="entry name" value="Protein kinase-like (PK-like)"/>
    <property type="match status" value="1"/>
</dbReference>
<feature type="domain" description="Protein kinase" evidence="11">
    <location>
        <begin position="93"/>
        <end position="180"/>
    </location>
</feature>
<keyword evidence="3" id="KW-0723">Serine/threonine-protein kinase</keyword>
<dbReference type="InterPro" id="IPR000719">
    <property type="entry name" value="Prot_kinase_dom"/>
</dbReference>
<keyword evidence="13" id="KW-1185">Reference proteome</keyword>
<evidence type="ECO:0000313" key="12">
    <source>
        <dbReference type="EMBL" id="KAJ6371846.1"/>
    </source>
</evidence>
<dbReference type="Pfam" id="PF00069">
    <property type="entry name" value="Pkinase"/>
    <property type="match status" value="1"/>
</dbReference>
<keyword evidence="6" id="KW-0418">Kinase</keyword>
<dbReference type="PANTHER" id="PTHR48016">
    <property type="entry name" value="MAP KINASE KINASE KINASE SSK2-RELATED-RELATED"/>
    <property type="match status" value="1"/>
</dbReference>
<feature type="binding site" evidence="10">
    <location>
        <position position="121"/>
    </location>
    <ligand>
        <name>ATP</name>
        <dbReference type="ChEBI" id="CHEBI:30616"/>
    </ligand>
</feature>
<dbReference type="PANTHER" id="PTHR48016:SF29">
    <property type="entry name" value="MITOGEN-ACTIVATED PROTEIN KINASE KINASE KINASE 1-RELATED"/>
    <property type="match status" value="1"/>
</dbReference>
<dbReference type="EMBL" id="JAPFFI010000013">
    <property type="protein sequence ID" value="KAJ6371846.1"/>
    <property type="molecule type" value="Genomic_DNA"/>
</dbReference>
<dbReference type="InterPro" id="IPR050538">
    <property type="entry name" value="MAP_kinase_kinase_kinase"/>
</dbReference>
<organism evidence="12 13">
    <name type="scientific">Salix suchowensis</name>
    <dbReference type="NCBI Taxonomy" id="1278906"/>
    <lineage>
        <taxon>Eukaryota</taxon>
        <taxon>Viridiplantae</taxon>
        <taxon>Streptophyta</taxon>
        <taxon>Embryophyta</taxon>
        <taxon>Tracheophyta</taxon>
        <taxon>Spermatophyta</taxon>
        <taxon>Magnoliopsida</taxon>
        <taxon>eudicotyledons</taxon>
        <taxon>Gunneridae</taxon>
        <taxon>Pentapetalae</taxon>
        <taxon>rosids</taxon>
        <taxon>fabids</taxon>
        <taxon>Malpighiales</taxon>
        <taxon>Salicaceae</taxon>
        <taxon>Saliceae</taxon>
        <taxon>Salix</taxon>
    </lineage>
</organism>
<protein>
    <recommendedName>
        <fullName evidence="2">mitogen-activated protein kinase kinase kinase</fullName>
        <ecNumber evidence="2">2.7.11.25</ecNumber>
    </recommendedName>
</protein>